<evidence type="ECO:0000256" key="14">
    <source>
        <dbReference type="ARBA" id="ARBA00093208"/>
    </source>
</evidence>
<evidence type="ECO:0000256" key="6">
    <source>
        <dbReference type="ARBA" id="ARBA00024615"/>
    </source>
</evidence>
<protein>
    <recommendedName>
        <fullName evidence="10">Lipid scramblase CLPTM1L</fullName>
    </recommendedName>
    <alternativeName>
        <fullName evidence="12">Cisplatin resistance-related protein 9</fullName>
    </alternativeName>
    <alternativeName>
        <fullName evidence="11">Cleft lip and palate transmembrane protein 1-like protein</fullName>
    </alternativeName>
</protein>
<keyword evidence="3 15" id="KW-0812">Transmembrane</keyword>
<organism evidence="16 17">
    <name type="scientific">Sinocyclocheilus anshuiensis</name>
    <dbReference type="NCBI Taxonomy" id="1608454"/>
    <lineage>
        <taxon>Eukaryota</taxon>
        <taxon>Metazoa</taxon>
        <taxon>Chordata</taxon>
        <taxon>Craniata</taxon>
        <taxon>Vertebrata</taxon>
        <taxon>Euteleostomi</taxon>
        <taxon>Actinopterygii</taxon>
        <taxon>Neopterygii</taxon>
        <taxon>Teleostei</taxon>
        <taxon>Ostariophysi</taxon>
        <taxon>Cypriniformes</taxon>
        <taxon>Cyprinidae</taxon>
        <taxon>Cyprininae</taxon>
        <taxon>Sinocyclocheilus</taxon>
    </lineage>
</organism>
<name>A0A671P5F1_9TELE</name>
<evidence type="ECO:0000256" key="10">
    <source>
        <dbReference type="ARBA" id="ARBA00040905"/>
    </source>
</evidence>
<reference evidence="16" key="2">
    <citation type="submission" date="2025-09" db="UniProtKB">
        <authorList>
            <consortium name="Ensembl"/>
        </authorList>
    </citation>
    <scope>IDENTIFICATION</scope>
</reference>
<keyword evidence="5 15" id="KW-0472">Membrane</keyword>
<evidence type="ECO:0000256" key="7">
    <source>
        <dbReference type="ARBA" id="ARBA00024631"/>
    </source>
</evidence>
<comment type="catalytic activity">
    <reaction evidence="9">
        <text>6-(alpha-D-glucosaminyl)-(1-octadecanoyl,2-(9Z)-octadecenoyl-sn-glycero-3-phospho)-1D-myo-inositol(in) = 6-(alpha-D-glucosaminyl)-(1-octadecanoyl,2-(9Z)-octadecenoyl-sn-glycero-3-phospho)-1D-myo-inositol(out)</text>
        <dbReference type="Rhea" id="RHEA:71495"/>
        <dbReference type="ChEBI" id="CHEBI:190691"/>
    </reaction>
</comment>
<evidence type="ECO:0000313" key="17">
    <source>
        <dbReference type="Proteomes" id="UP000472260"/>
    </source>
</evidence>
<dbReference type="GO" id="GO:0016020">
    <property type="term" value="C:membrane"/>
    <property type="evidence" value="ECO:0007669"/>
    <property type="project" value="UniProtKB-SubCell"/>
</dbReference>
<comment type="catalytic activity">
    <reaction evidence="8">
        <text>a 1,2-diacyl-sn-glycero-3-phospho-(1D-myo-inositol)(in) = a 1,2-diacyl-sn-glycero-3-phospho-(1D-myo-inositol)(out)</text>
        <dbReference type="Rhea" id="RHEA:38691"/>
        <dbReference type="ChEBI" id="CHEBI:57880"/>
    </reaction>
</comment>
<comment type="similarity">
    <text evidence="2">Belongs to the CLPTM1 family.</text>
</comment>
<comment type="function">
    <text evidence="13">Scramblase that mediates the translocation of glucosaminylphosphatidylinositol (alpha-D-GlcN-(1-6)-(1,2-diacyl-sn-glycero-3-phospho)-1D-myo-inositol, GlcN-PI) across the endoplasmic reticulum (ER) membrane, from the cytosolic leaflet to the luminal leaflet of the ER membrane, where it participates in the biosynthesis of glycosylphosphatidylinositol (GPI). GPI is a lipid glycoconjugate involved in post-translational modification of proteins. Can also translocate 1,2-diacyl-sn-glycero-3-phospho-(1D-myo-inositol) (phosphatidylinositol or PI), as well as several other phospholipids (1,2-diacyl-sn-glycero-3-phosphocholine, 1,2-diacyl-sn-glycero-3-phosphoethanolamine), and N-acetylglucosaminylphosphatidylinositol (GlcNAc-PI) in vitro.</text>
</comment>
<keyword evidence="4 15" id="KW-1133">Transmembrane helix</keyword>
<evidence type="ECO:0000256" key="8">
    <source>
        <dbReference type="ARBA" id="ARBA00035895"/>
    </source>
</evidence>
<evidence type="ECO:0000256" key="13">
    <source>
        <dbReference type="ARBA" id="ARBA00045827"/>
    </source>
</evidence>
<dbReference type="GO" id="GO:0012505">
    <property type="term" value="C:endomembrane system"/>
    <property type="evidence" value="ECO:0007669"/>
    <property type="project" value="TreeGrafter"/>
</dbReference>
<proteinExistence type="inferred from homology"/>
<accession>A0A671P5F1</accession>
<dbReference type="PANTHER" id="PTHR21347:SF0">
    <property type="entry name" value="LIPID SCRAMBLASE CLPTM1L"/>
    <property type="match status" value="1"/>
</dbReference>
<comment type="catalytic activity">
    <reaction evidence="14">
        <text>a 6-(alpha-D-glucosaminyl)-1-(1,2-diacyl-sn-glycero-3-phospho)-1D-myo-inositol(in) = a 6-(alpha-D-glucosaminyl)-1-(1,2-diacyl-sn-glycero-3-phospho)-1D-myo-inositol(out)</text>
        <dbReference type="Rhea" id="RHEA:71491"/>
        <dbReference type="ChEBI" id="CHEBI:57997"/>
    </reaction>
</comment>
<evidence type="ECO:0000256" key="3">
    <source>
        <dbReference type="ARBA" id="ARBA00022692"/>
    </source>
</evidence>
<dbReference type="InterPro" id="IPR008429">
    <property type="entry name" value="CLPTM1"/>
</dbReference>
<dbReference type="Pfam" id="PF05602">
    <property type="entry name" value="CLPTM1"/>
    <property type="match status" value="1"/>
</dbReference>
<feature type="transmembrane region" description="Helical" evidence="15">
    <location>
        <begin position="130"/>
        <end position="163"/>
    </location>
</feature>
<evidence type="ECO:0000313" key="16">
    <source>
        <dbReference type="Ensembl" id="ENSSANP00000053932.1"/>
    </source>
</evidence>
<sequence>MWIFSCVKAPEEQPIVSYWRSRLTLNVMNEDFTFNSAAVPSDLRQLKMEKKEKNTFYLPLLLVDELRSRLNDLIMNSPTKAVPLTISYDTITLRKFRIWIHIQAVIYSLKHFGFSEQNLDEIKAMFVESLFVCCWLHVLALSVLVPAFNVKCFINTYFMYLIYPKESYQLVENGHAMTPLSSFTWSFFLLVQAMKFLLYLMYPLCISGAIYSYLYLQNKSWYSWITNGVYAFGFLSMVPQFDVFSGIITTPDDVVFLIYLYQRRIYKVSKSRSRDYGAAHRKKPKGKPHED</sequence>
<feature type="transmembrane region" description="Helical" evidence="15">
    <location>
        <begin position="183"/>
        <end position="214"/>
    </location>
</feature>
<reference evidence="16" key="1">
    <citation type="submission" date="2025-08" db="UniProtKB">
        <authorList>
            <consortium name="Ensembl"/>
        </authorList>
    </citation>
    <scope>IDENTIFICATION</scope>
</reference>
<comment type="catalytic activity">
    <reaction evidence="7">
        <text>a 1,2-diacyl-sn-glycero-3-phosphocholine(in) = a 1,2-diacyl-sn-glycero-3-phosphocholine(out)</text>
        <dbReference type="Rhea" id="RHEA:38571"/>
        <dbReference type="ChEBI" id="CHEBI:57643"/>
    </reaction>
</comment>
<evidence type="ECO:0000256" key="4">
    <source>
        <dbReference type="ARBA" id="ARBA00022989"/>
    </source>
</evidence>
<evidence type="ECO:0000256" key="12">
    <source>
        <dbReference type="ARBA" id="ARBA00043155"/>
    </source>
</evidence>
<evidence type="ECO:0000256" key="15">
    <source>
        <dbReference type="SAM" id="Phobius"/>
    </source>
</evidence>
<evidence type="ECO:0000256" key="9">
    <source>
        <dbReference type="ARBA" id="ARBA00036810"/>
    </source>
</evidence>
<dbReference type="Proteomes" id="UP000472260">
    <property type="component" value="Unassembled WGS sequence"/>
</dbReference>
<evidence type="ECO:0000256" key="2">
    <source>
        <dbReference type="ARBA" id="ARBA00009310"/>
    </source>
</evidence>
<dbReference type="PANTHER" id="PTHR21347">
    <property type="entry name" value="CLEFT LIP AND PALATE ASSOCIATED TRANSMEMBRANE PROTEIN-RELATED"/>
    <property type="match status" value="1"/>
</dbReference>
<evidence type="ECO:0000256" key="11">
    <source>
        <dbReference type="ARBA" id="ARBA00042320"/>
    </source>
</evidence>
<comment type="subcellular location">
    <subcellularLocation>
        <location evidence="1">Membrane</location>
        <topology evidence="1">Multi-pass membrane protein</topology>
    </subcellularLocation>
</comment>
<dbReference type="Ensembl" id="ENSSANT00000057346.1">
    <property type="protein sequence ID" value="ENSSANP00000053932.1"/>
    <property type="gene ID" value="ENSSANG00000026992.1"/>
</dbReference>
<evidence type="ECO:0000256" key="5">
    <source>
        <dbReference type="ARBA" id="ARBA00023136"/>
    </source>
</evidence>
<comment type="catalytic activity">
    <reaction evidence="6">
        <text>a 1,2-diacyl-sn-glycero-3-phosphoethanolamine(in) = a 1,2-diacyl-sn-glycero-3-phosphoethanolamine(out)</text>
        <dbReference type="Rhea" id="RHEA:38895"/>
        <dbReference type="ChEBI" id="CHEBI:64612"/>
    </reaction>
</comment>
<dbReference type="AlphaFoldDB" id="A0A671P5F1"/>
<keyword evidence="17" id="KW-1185">Reference proteome</keyword>
<evidence type="ECO:0000256" key="1">
    <source>
        <dbReference type="ARBA" id="ARBA00004141"/>
    </source>
</evidence>